<sequence length="52" mass="5956">MDIQMECKNCGQVRLANLDEMIRVLIDTCDNDSVYAGFFCQDCADELLDDDF</sequence>
<dbReference type="Proteomes" id="UP001314903">
    <property type="component" value="Unassembled WGS sequence"/>
</dbReference>
<dbReference type="EMBL" id="JAGGLI010000060">
    <property type="protein sequence ID" value="MBP2029025.1"/>
    <property type="molecule type" value="Genomic_DNA"/>
</dbReference>
<protein>
    <submittedName>
        <fullName evidence="1">Uncharacterized protein</fullName>
    </submittedName>
</protein>
<dbReference type="RefSeq" id="WP_156179546.1">
    <property type="nucleotide sequence ID" value="NZ_JAGGLI010000060.1"/>
</dbReference>
<proteinExistence type="predicted"/>
<name>A0ABS4KNY2_9FIRM</name>
<gene>
    <name evidence="1" type="ORF">J2Z35_002863</name>
</gene>
<evidence type="ECO:0000313" key="1">
    <source>
        <dbReference type="EMBL" id="MBP2029025.1"/>
    </source>
</evidence>
<evidence type="ECO:0000313" key="2">
    <source>
        <dbReference type="Proteomes" id="UP001314903"/>
    </source>
</evidence>
<keyword evidence="2" id="KW-1185">Reference proteome</keyword>
<accession>A0ABS4KNY2</accession>
<organism evidence="1 2">
    <name type="scientific">Acetoanaerobium pronyense</name>
    <dbReference type="NCBI Taxonomy" id="1482736"/>
    <lineage>
        <taxon>Bacteria</taxon>
        <taxon>Bacillati</taxon>
        <taxon>Bacillota</taxon>
        <taxon>Clostridia</taxon>
        <taxon>Peptostreptococcales</taxon>
        <taxon>Filifactoraceae</taxon>
        <taxon>Acetoanaerobium</taxon>
    </lineage>
</organism>
<reference evidence="1 2" key="1">
    <citation type="submission" date="2021-03" db="EMBL/GenBank/DDBJ databases">
        <title>Genomic Encyclopedia of Type Strains, Phase IV (KMG-IV): sequencing the most valuable type-strain genomes for metagenomic binning, comparative biology and taxonomic classification.</title>
        <authorList>
            <person name="Goeker M."/>
        </authorList>
    </citation>
    <scope>NUCLEOTIDE SEQUENCE [LARGE SCALE GENOMIC DNA]</scope>
    <source>
        <strain evidence="1 2">DSM 27512</strain>
    </source>
</reference>
<comment type="caution">
    <text evidence="1">The sequence shown here is derived from an EMBL/GenBank/DDBJ whole genome shotgun (WGS) entry which is preliminary data.</text>
</comment>